<dbReference type="GO" id="GO:0005737">
    <property type="term" value="C:cytoplasm"/>
    <property type="evidence" value="ECO:0007669"/>
    <property type="project" value="GOC"/>
</dbReference>
<dbReference type="AlphaFoldDB" id="A0A9Q0D1L1"/>
<reference evidence="1" key="1">
    <citation type="journal article" date="2022" name="Cell">
        <title>Repeat-based holocentromeres influence genome architecture and karyotype evolution.</title>
        <authorList>
            <person name="Hofstatter P.G."/>
            <person name="Thangavel G."/>
            <person name="Lux T."/>
            <person name="Neumann P."/>
            <person name="Vondrak T."/>
            <person name="Novak P."/>
            <person name="Zhang M."/>
            <person name="Costa L."/>
            <person name="Castellani M."/>
            <person name="Scott A."/>
            <person name="Toegelov H."/>
            <person name="Fuchs J."/>
            <person name="Mata-Sucre Y."/>
            <person name="Dias Y."/>
            <person name="Vanzela A.L.L."/>
            <person name="Huettel B."/>
            <person name="Almeida C.C.S."/>
            <person name="Simkova H."/>
            <person name="Souza G."/>
            <person name="Pedrosa-Harand A."/>
            <person name="Macas J."/>
            <person name="Mayer K.F.X."/>
            <person name="Houben A."/>
            <person name="Marques A."/>
        </authorList>
    </citation>
    <scope>NUCLEOTIDE SEQUENCE</scope>
    <source>
        <strain evidence="1">RhyBre1mFocal</strain>
    </source>
</reference>
<protein>
    <submittedName>
        <fullName evidence="1">Uncharacterized protein</fullName>
    </submittedName>
</protein>
<proteinExistence type="predicted"/>
<dbReference type="Proteomes" id="UP001151287">
    <property type="component" value="Unassembled WGS sequence"/>
</dbReference>
<dbReference type="OrthoDB" id="10258445at2759"/>
<dbReference type="EMBL" id="JAMQYH010000001">
    <property type="protein sequence ID" value="KAJ1704185.1"/>
    <property type="molecule type" value="Genomic_DNA"/>
</dbReference>
<name>A0A9Q0D1L1_9POAL</name>
<organism evidence="1 2">
    <name type="scientific">Rhynchospora breviuscula</name>
    <dbReference type="NCBI Taxonomy" id="2022672"/>
    <lineage>
        <taxon>Eukaryota</taxon>
        <taxon>Viridiplantae</taxon>
        <taxon>Streptophyta</taxon>
        <taxon>Embryophyta</taxon>
        <taxon>Tracheophyta</taxon>
        <taxon>Spermatophyta</taxon>
        <taxon>Magnoliopsida</taxon>
        <taxon>Liliopsida</taxon>
        <taxon>Poales</taxon>
        <taxon>Cyperaceae</taxon>
        <taxon>Cyperoideae</taxon>
        <taxon>Rhynchosporeae</taxon>
        <taxon>Rhynchospora</taxon>
    </lineage>
</organism>
<comment type="caution">
    <text evidence="1">The sequence shown here is derived from an EMBL/GenBank/DDBJ whole genome shotgun (WGS) entry which is preliminary data.</text>
</comment>
<dbReference type="Gene3D" id="3.30.450.70">
    <property type="match status" value="1"/>
</dbReference>
<accession>A0A9Q0D1L1</accession>
<dbReference type="GO" id="GO:0006888">
    <property type="term" value="P:endoplasmic reticulum to Golgi vesicle-mediated transport"/>
    <property type="evidence" value="ECO:0007669"/>
    <property type="project" value="InterPro"/>
</dbReference>
<evidence type="ECO:0000313" key="2">
    <source>
        <dbReference type="Proteomes" id="UP001151287"/>
    </source>
</evidence>
<sequence length="170" mass="19024">MLIAPTPNLPSMVSFPIRRLLFHRLVSRMASASIDLADSLRGQRKRGQSSSHLSRVVGHQNNPLYLQSFTGSDDALKLRHIVHCSLDVIDERATSAEKIKYKKAATPSNVVYASGSGYLKVLLQAYSPPTQADLKLPERTWLLLRMSTFNILKGSSGWCREITLKIRFNS</sequence>
<keyword evidence="2" id="KW-1185">Reference proteome</keyword>
<evidence type="ECO:0000313" key="1">
    <source>
        <dbReference type="EMBL" id="KAJ1704185.1"/>
    </source>
</evidence>
<dbReference type="Pfam" id="PF04628">
    <property type="entry name" value="Sedlin_N"/>
    <property type="match status" value="1"/>
</dbReference>
<dbReference type="InterPro" id="IPR006722">
    <property type="entry name" value="Sedlin"/>
</dbReference>
<gene>
    <name evidence="1" type="ORF">LUZ63_003964</name>
</gene>